<dbReference type="Gene3D" id="2.180.10.10">
    <property type="entry name" value="RHS repeat-associated core"/>
    <property type="match status" value="1"/>
</dbReference>
<organism evidence="1 2">
    <name type="scientific">Pseudoxanthomonas winnipegensis</name>
    <dbReference type="NCBI Taxonomy" id="2480810"/>
    <lineage>
        <taxon>Bacteria</taxon>
        <taxon>Pseudomonadati</taxon>
        <taxon>Pseudomonadota</taxon>
        <taxon>Gammaproteobacteria</taxon>
        <taxon>Lysobacterales</taxon>
        <taxon>Lysobacteraceae</taxon>
        <taxon>Pseudoxanthomonas</taxon>
    </lineage>
</organism>
<dbReference type="OrthoDB" id="7030285at2"/>
<proteinExistence type="predicted"/>
<sequence>MPRSRSSGQHNDAFDDNSRLAKANNVVLRYDSKAKLISDGSRTDVWDDRNWLIQIKSSSTVIAGFSYDALGRRIAKTEGG</sequence>
<dbReference type="Proteomes" id="UP000292627">
    <property type="component" value="Unassembled WGS sequence"/>
</dbReference>
<evidence type="ECO:0000313" key="2">
    <source>
        <dbReference type="Proteomes" id="UP000292627"/>
    </source>
</evidence>
<protein>
    <recommendedName>
        <fullName evidence="3">RHS repeat protein</fullName>
    </recommendedName>
</protein>
<dbReference type="NCBIfam" id="TIGR01643">
    <property type="entry name" value="YD_repeat_2x"/>
    <property type="match status" value="1"/>
</dbReference>
<dbReference type="AlphaFoldDB" id="A0A4Q8L679"/>
<dbReference type="InterPro" id="IPR006530">
    <property type="entry name" value="YD"/>
</dbReference>
<reference evidence="1 2" key="1">
    <citation type="submission" date="2019-02" db="EMBL/GenBank/DDBJ databases">
        <title>WGS of Pseudoxanthomonas species novum from clinical isolates.</title>
        <authorList>
            <person name="Bernier A.-M."/>
            <person name="Bernard K."/>
            <person name="Vachon A."/>
        </authorList>
    </citation>
    <scope>NUCLEOTIDE SEQUENCE [LARGE SCALE GENOMIC DNA]</scope>
    <source>
        <strain evidence="1 2">NML171200</strain>
    </source>
</reference>
<comment type="caution">
    <text evidence="1">The sequence shown here is derived from an EMBL/GenBank/DDBJ whole genome shotgun (WGS) entry which is preliminary data.</text>
</comment>
<evidence type="ECO:0008006" key="3">
    <source>
        <dbReference type="Google" id="ProtNLM"/>
    </source>
</evidence>
<gene>
    <name evidence="1" type="ORF">EA660_16630</name>
</gene>
<dbReference type="EMBL" id="SHMC01000008">
    <property type="protein sequence ID" value="TAA21584.1"/>
    <property type="molecule type" value="Genomic_DNA"/>
</dbReference>
<accession>A0A4Q8L679</accession>
<dbReference type="RefSeq" id="WP_130552588.1">
    <property type="nucleotide sequence ID" value="NZ_SHMC01000008.1"/>
</dbReference>
<evidence type="ECO:0000313" key="1">
    <source>
        <dbReference type="EMBL" id="TAA21584.1"/>
    </source>
</evidence>
<name>A0A4Q8L679_9GAMM</name>